<feature type="compositionally biased region" description="Low complexity" evidence="3">
    <location>
        <begin position="697"/>
        <end position="716"/>
    </location>
</feature>
<feature type="compositionally biased region" description="Basic and acidic residues" evidence="3">
    <location>
        <begin position="504"/>
        <end position="532"/>
    </location>
</feature>
<dbReference type="GO" id="GO:0005737">
    <property type="term" value="C:cytoplasm"/>
    <property type="evidence" value="ECO:0007669"/>
    <property type="project" value="TreeGrafter"/>
</dbReference>
<dbReference type="Gene3D" id="1.25.40.10">
    <property type="entry name" value="Tetratricopeptide repeat domain"/>
    <property type="match status" value="1"/>
</dbReference>
<keyword evidence="2" id="KW-0067">ATP-binding</keyword>
<feature type="region of interest" description="Disordered" evidence="3">
    <location>
        <begin position="740"/>
        <end position="760"/>
    </location>
</feature>
<evidence type="ECO:0000259" key="4">
    <source>
        <dbReference type="SMART" id="SM00421"/>
    </source>
</evidence>
<keyword evidence="1" id="KW-0547">Nucleotide-binding</keyword>
<feature type="region of interest" description="Disordered" evidence="3">
    <location>
        <begin position="444"/>
        <end position="588"/>
    </location>
</feature>
<evidence type="ECO:0000313" key="5">
    <source>
        <dbReference type="EMBL" id="SDP00670.1"/>
    </source>
</evidence>
<dbReference type="Proteomes" id="UP000199341">
    <property type="component" value="Unassembled WGS sequence"/>
</dbReference>
<dbReference type="GO" id="GO:0004016">
    <property type="term" value="F:adenylate cyclase activity"/>
    <property type="evidence" value="ECO:0007669"/>
    <property type="project" value="TreeGrafter"/>
</dbReference>
<dbReference type="InterPro" id="IPR036388">
    <property type="entry name" value="WH-like_DNA-bd_sf"/>
</dbReference>
<protein>
    <submittedName>
        <fullName evidence="5">Regulatory protein, luxR family</fullName>
    </submittedName>
</protein>
<dbReference type="SUPFAM" id="SSF48452">
    <property type="entry name" value="TPR-like"/>
    <property type="match status" value="1"/>
</dbReference>
<dbReference type="SUPFAM" id="SSF52540">
    <property type="entry name" value="P-loop containing nucleoside triphosphate hydrolases"/>
    <property type="match status" value="1"/>
</dbReference>
<dbReference type="Pfam" id="PF13191">
    <property type="entry name" value="AAA_16"/>
    <property type="match status" value="1"/>
</dbReference>
<feature type="domain" description="HTH luxR-type" evidence="4">
    <location>
        <begin position="1137"/>
        <end position="1194"/>
    </location>
</feature>
<dbReference type="InterPro" id="IPR016032">
    <property type="entry name" value="Sig_transdc_resp-reg_C-effctor"/>
</dbReference>
<evidence type="ECO:0000256" key="2">
    <source>
        <dbReference type="ARBA" id="ARBA00022840"/>
    </source>
</evidence>
<dbReference type="GO" id="GO:0006355">
    <property type="term" value="P:regulation of DNA-templated transcription"/>
    <property type="evidence" value="ECO:0007669"/>
    <property type="project" value="InterPro"/>
</dbReference>
<name>A0A1H0P7H6_9ACTN</name>
<dbReference type="SMART" id="SM00421">
    <property type="entry name" value="HTH_LUXR"/>
    <property type="match status" value="1"/>
</dbReference>
<dbReference type="RefSeq" id="WP_093787459.1">
    <property type="nucleotide sequence ID" value="NZ_FNIE01000015.1"/>
</dbReference>
<feature type="region of interest" description="Disordered" evidence="3">
    <location>
        <begin position="777"/>
        <end position="796"/>
    </location>
</feature>
<dbReference type="GO" id="GO:0003677">
    <property type="term" value="F:DNA binding"/>
    <property type="evidence" value="ECO:0007669"/>
    <property type="project" value="InterPro"/>
</dbReference>
<evidence type="ECO:0000256" key="3">
    <source>
        <dbReference type="SAM" id="MobiDB-lite"/>
    </source>
</evidence>
<evidence type="ECO:0000256" key="1">
    <source>
        <dbReference type="ARBA" id="ARBA00022741"/>
    </source>
</evidence>
<dbReference type="Pfam" id="PF00196">
    <property type="entry name" value="GerE"/>
    <property type="match status" value="1"/>
</dbReference>
<dbReference type="AlphaFoldDB" id="A0A1H0P7H6"/>
<dbReference type="Gene3D" id="1.10.10.10">
    <property type="entry name" value="Winged helix-like DNA-binding domain superfamily/Winged helix DNA-binding domain"/>
    <property type="match status" value="1"/>
</dbReference>
<proteinExistence type="predicted"/>
<feature type="compositionally biased region" description="Basic and acidic residues" evidence="3">
    <location>
        <begin position="541"/>
        <end position="585"/>
    </location>
</feature>
<accession>A0A1H0P7H6</accession>
<dbReference type="InterPro" id="IPR027417">
    <property type="entry name" value="P-loop_NTPase"/>
</dbReference>
<dbReference type="PRINTS" id="PR00038">
    <property type="entry name" value="HTHLUXR"/>
</dbReference>
<dbReference type="EMBL" id="FNIE01000015">
    <property type="protein sequence ID" value="SDP00670.1"/>
    <property type="molecule type" value="Genomic_DNA"/>
</dbReference>
<dbReference type="InterPro" id="IPR011990">
    <property type="entry name" value="TPR-like_helical_dom_sf"/>
</dbReference>
<dbReference type="Gene3D" id="3.40.50.300">
    <property type="entry name" value="P-loop containing nucleotide triphosphate hydrolases"/>
    <property type="match status" value="1"/>
</dbReference>
<dbReference type="OrthoDB" id="3178131at2"/>
<dbReference type="GO" id="GO:0005524">
    <property type="term" value="F:ATP binding"/>
    <property type="evidence" value="ECO:0007669"/>
    <property type="project" value="UniProtKB-KW"/>
</dbReference>
<dbReference type="STRING" id="310781.SAMN05216259_11585"/>
<evidence type="ECO:0000313" key="6">
    <source>
        <dbReference type="Proteomes" id="UP000199341"/>
    </source>
</evidence>
<dbReference type="InterPro" id="IPR000792">
    <property type="entry name" value="Tscrpt_reg_LuxR_C"/>
</dbReference>
<feature type="compositionally biased region" description="Basic and acidic residues" evidence="3">
    <location>
        <begin position="673"/>
        <end position="693"/>
    </location>
</feature>
<organism evidence="5 6">
    <name type="scientific">Actinacidiphila guanduensis</name>
    <dbReference type="NCBI Taxonomy" id="310781"/>
    <lineage>
        <taxon>Bacteria</taxon>
        <taxon>Bacillati</taxon>
        <taxon>Actinomycetota</taxon>
        <taxon>Actinomycetes</taxon>
        <taxon>Kitasatosporales</taxon>
        <taxon>Streptomycetaceae</taxon>
        <taxon>Actinacidiphila</taxon>
    </lineage>
</organism>
<dbReference type="InterPro" id="IPR041664">
    <property type="entry name" value="AAA_16"/>
</dbReference>
<gene>
    <name evidence="5" type="ORF">SAMN05216259_11585</name>
</gene>
<feature type="region of interest" description="Disordered" evidence="3">
    <location>
        <begin position="623"/>
        <end position="726"/>
    </location>
</feature>
<sequence length="1205" mass="126027">MQNSDSQLVERDREFGEVEAMLAAAAAGAGRMVVVSGGAGTGKSALLRAALAPARDSGFTVLAARGIPSERDLPFGLVNRLLAPALPEPGDAAAAFTGHPSDAELAAELQRFQAALTRLAARSPVLVAVDDLQYLDRESLRWLSALPQRIDQAPVAVMLTVCPGEPCADPAALDELLAVSAVEVHPAELSALAAGTVVERALTAAPDEPFVAAVMRETGGNPLSVAELTSALRDHAVAPTADSAGLLGDIAVPRLAAWLRARLRRMSPYALELARAVAVLGADADFARVGLLCEVGPAQVMDTVTALDRSGLIEVTDGSLAFAQPLIRNAVLQDVPLADLYALHTRAAGALRATGAPDDRVAEQLVATPLPTGPWAGEVLRAAAAAALDRGAPDQAAAYLARALREPLPDATRTELLAELGHVEGYLDLEAAIDHLAAACAGPPAEGAGQLEGQRAGRDGEPADPTEESGRPEEAEGQWAVRLEPGTRTAGRHGTGAHAAEPAAADRHDADRHDAGAERGGLHRLGADDAVRARPAGEQFEDVRPAREQLGHARPAREQFADTPPAREQRVPQQPLHERAPDQGLREPAPYDLAARDHAHLGGTAREPAAHVPAQHARTMGDGVRASVAHDQPAPEHAAHHRARHADPSYVPAPSAQVPPGETLREPTAPGRPEQDRPTQERPVQDPPGHDRPVPALPLAAPTAPDTTAPHSTAHTPRPRESPQPSLREAALRELADHLTTTGRPHEADRLLDANPEPVPGERALWAADLRCDAEAPAGAATGPLPRLPRPQRSGGVDEIRHLSLLATRTARAGRSRSKAAALAEQALAAAPFTPESLRPTLRAVLVLAQAGRAEEAYERCEALLAEVNRWGHRPGLAAVRSLRGAVAHRLGRMPAAAEDARAAVELLEGCGVPRYAGAALGLLARLVHVHVDLGAYDEAAALVAEVRTDTARTWAGTALLLARGRLRVAAGQHADGLRDLLTSGGRLPAWKADNPAVAPWRSGAAWALLALGEPAEARRYAAEEVEQARRWGTPGPLSAALRALGAVVGGTEGLALLEKSVQVAERSEDRLGLARSLAAHGAALARANRRVPARRSLRSAIAVAEECGCPDLAGRARVEMYTAGGRPPKAADPVGVASLTAAELRTATLAAEGRTNRELAEVLAVGLRTVEIHLTNAYRKLGIDGRDRLPDALLGHPSADAGSL</sequence>
<dbReference type="SUPFAM" id="SSF46894">
    <property type="entry name" value="C-terminal effector domain of the bipartite response regulators"/>
    <property type="match status" value="1"/>
</dbReference>
<keyword evidence="6" id="KW-1185">Reference proteome</keyword>
<dbReference type="PANTHER" id="PTHR16305">
    <property type="entry name" value="TESTICULAR SOLUBLE ADENYLYL CYCLASE"/>
    <property type="match status" value="1"/>
</dbReference>
<reference evidence="5 6" key="1">
    <citation type="submission" date="2016-10" db="EMBL/GenBank/DDBJ databases">
        <authorList>
            <person name="de Groot N.N."/>
        </authorList>
    </citation>
    <scope>NUCLEOTIDE SEQUENCE [LARGE SCALE GENOMIC DNA]</scope>
    <source>
        <strain evidence="5 6">CGMCC 4.2022</strain>
    </source>
</reference>
<dbReference type="PANTHER" id="PTHR16305:SF35">
    <property type="entry name" value="TRANSCRIPTIONAL ACTIVATOR DOMAIN"/>
    <property type="match status" value="1"/>
</dbReference>